<dbReference type="Proteomes" id="UP000789572">
    <property type="component" value="Unassembled WGS sequence"/>
</dbReference>
<sequence length="190" mass="22570">MEQITLNVGGVKFETYRSTLTAYPKTLLGQMFQHMIITPTDNEYFFDRDGHIFRYIMQFYRTGKVFWPDENMKDSMCAPFISHEELQIEYDYFVIPTGKPWKQPSTTQQRMATLIDSFIDAFIGAFYEAIAHYDLVVCLWFLYGEDVEIDQQALWADKMTELFRPFKHTAYLILKEYGNEIGEYLQQHIQ</sequence>
<comment type="caution">
    <text evidence="2">The sequence shown here is derived from an EMBL/GenBank/DDBJ whole genome shotgun (WGS) entry which is preliminary data.</text>
</comment>
<dbReference type="InterPro" id="IPR000210">
    <property type="entry name" value="BTB/POZ_dom"/>
</dbReference>
<dbReference type="SMART" id="SM00225">
    <property type="entry name" value="BTB"/>
    <property type="match status" value="1"/>
</dbReference>
<dbReference type="Gene3D" id="3.30.710.10">
    <property type="entry name" value="Potassium Channel Kv1.1, Chain A"/>
    <property type="match status" value="1"/>
</dbReference>
<evidence type="ECO:0000313" key="3">
    <source>
        <dbReference type="Proteomes" id="UP000789572"/>
    </source>
</evidence>
<dbReference type="PANTHER" id="PTHR14499">
    <property type="entry name" value="POTASSIUM CHANNEL TETRAMERIZATION DOMAIN-CONTAINING"/>
    <property type="match status" value="1"/>
</dbReference>
<protein>
    <submittedName>
        <fullName evidence="2">8241_t:CDS:1</fullName>
    </submittedName>
</protein>
<organism evidence="2 3">
    <name type="scientific">Paraglomus occultum</name>
    <dbReference type="NCBI Taxonomy" id="144539"/>
    <lineage>
        <taxon>Eukaryota</taxon>
        <taxon>Fungi</taxon>
        <taxon>Fungi incertae sedis</taxon>
        <taxon>Mucoromycota</taxon>
        <taxon>Glomeromycotina</taxon>
        <taxon>Glomeromycetes</taxon>
        <taxon>Paraglomerales</taxon>
        <taxon>Paraglomeraceae</taxon>
        <taxon>Paraglomus</taxon>
    </lineage>
</organism>
<keyword evidence="3" id="KW-1185">Reference proteome</keyword>
<accession>A0A9N9H5P2</accession>
<evidence type="ECO:0000313" key="2">
    <source>
        <dbReference type="EMBL" id="CAG8658529.1"/>
    </source>
</evidence>
<dbReference type="CDD" id="cd18317">
    <property type="entry name" value="BTB_POZ_Kv"/>
    <property type="match status" value="1"/>
</dbReference>
<dbReference type="InterPro" id="IPR011333">
    <property type="entry name" value="SKP1/BTB/POZ_sf"/>
</dbReference>
<dbReference type="PANTHER" id="PTHR14499:SF136">
    <property type="entry name" value="GH08630P"/>
    <property type="match status" value="1"/>
</dbReference>
<feature type="domain" description="BTB" evidence="1">
    <location>
        <begin position="2"/>
        <end position="69"/>
    </location>
</feature>
<dbReference type="PROSITE" id="PS50097">
    <property type="entry name" value="BTB"/>
    <property type="match status" value="1"/>
</dbReference>
<dbReference type="OrthoDB" id="10025005at2759"/>
<dbReference type="InterPro" id="IPR003131">
    <property type="entry name" value="T1-type_BTB"/>
</dbReference>
<reference evidence="2" key="1">
    <citation type="submission" date="2021-06" db="EMBL/GenBank/DDBJ databases">
        <authorList>
            <person name="Kallberg Y."/>
            <person name="Tangrot J."/>
            <person name="Rosling A."/>
        </authorList>
    </citation>
    <scope>NUCLEOTIDE SEQUENCE</scope>
    <source>
        <strain evidence="2">IA702</strain>
    </source>
</reference>
<name>A0A9N9H5P2_9GLOM</name>
<dbReference type="AlphaFoldDB" id="A0A9N9H5P2"/>
<gene>
    <name evidence="2" type="ORF">POCULU_LOCUS10333</name>
</gene>
<dbReference type="Pfam" id="PF02214">
    <property type="entry name" value="BTB_2"/>
    <property type="match status" value="1"/>
</dbReference>
<proteinExistence type="predicted"/>
<dbReference type="GO" id="GO:0051260">
    <property type="term" value="P:protein homooligomerization"/>
    <property type="evidence" value="ECO:0007669"/>
    <property type="project" value="InterPro"/>
</dbReference>
<dbReference type="SUPFAM" id="SSF54695">
    <property type="entry name" value="POZ domain"/>
    <property type="match status" value="1"/>
</dbReference>
<feature type="non-terminal residue" evidence="2">
    <location>
        <position position="190"/>
    </location>
</feature>
<dbReference type="EMBL" id="CAJVPJ010005100">
    <property type="protein sequence ID" value="CAG8658529.1"/>
    <property type="molecule type" value="Genomic_DNA"/>
</dbReference>
<evidence type="ECO:0000259" key="1">
    <source>
        <dbReference type="PROSITE" id="PS50097"/>
    </source>
</evidence>